<name>A0A1M6MVC3_9BRAD</name>
<proteinExistence type="predicted"/>
<keyword evidence="1" id="KW-0472">Membrane</keyword>
<dbReference type="AlphaFoldDB" id="A0A1M6MVC3"/>
<accession>A0A1M6MVC3</accession>
<protein>
    <submittedName>
        <fullName evidence="2">Uncharacterized protein</fullName>
    </submittedName>
</protein>
<reference evidence="2 3" key="1">
    <citation type="submission" date="2016-11" db="EMBL/GenBank/DDBJ databases">
        <authorList>
            <person name="Jaros S."/>
            <person name="Januszkiewicz K."/>
            <person name="Wedrychowicz H."/>
        </authorList>
    </citation>
    <scope>NUCLEOTIDE SEQUENCE [LARGE SCALE GENOMIC DNA]</scope>
    <source>
        <strain evidence="2 3">GAS499</strain>
    </source>
</reference>
<dbReference type="EMBL" id="LT670844">
    <property type="protein sequence ID" value="SHJ87458.1"/>
    <property type="molecule type" value="Genomic_DNA"/>
</dbReference>
<evidence type="ECO:0000313" key="3">
    <source>
        <dbReference type="Proteomes" id="UP000189935"/>
    </source>
</evidence>
<keyword evidence="1" id="KW-0812">Transmembrane</keyword>
<dbReference type="Proteomes" id="UP000189935">
    <property type="component" value="Chromosome I"/>
</dbReference>
<keyword evidence="1" id="KW-1133">Transmembrane helix</keyword>
<evidence type="ECO:0000256" key="1">
    <source>
        <dbReference type="SAM" id="Phobius"/>
    </source>
</evidence>
<organism evidence="2 3">
    <name type="scientific">Bradyrhizobium lablabi</name>
    <dbReference type="NCBI Taxonomy" id="722472"/>
    <lineage>
        <taxon>Bacteria</taxon>
        <taxon>Pseudomonadati</taxon>
        <taxon>Pseudomonadota</taxon>
        <taxon>Alphaproteobacteria</taxon>
        <taxon>Hyphomicrobiales</taxon>
        <taxon>Nitrobacteraceae</taxon>
        <taxon>Bradyrhizobium</taxon>
    </lineage>
</organism>
<evidence type="ECO:0000313" key="2">
    <source>
        <dbReference type="EMBL" id="SHJ87458.1"/>
    </source>
</evidence>
<gene>
    <name evidence="2" type="ORF">SAMN05444159_1757</name>
</gene>
<dbReference type="OrthoDB" id="8141052at2"/>
<dbReference type="RefSeq" id="WP_079544805.1">
    <property type="nucleotide sequence ID" value="NZ_LT670844.1"/>
</dbReference>
<sequence length="94" mass="10422">MPVFKYFGVVGSALLVFLFVSDAYFGDDDSNSRFKGSLFESAMYAPRLAETGATAELRFTRDATPVDRVKEVFAQFVPNEKRGKRSSVAATVIR</sequence>
<feature type="transmembrane region" description="Helical" evidence="1">
    <location>
        <begin position="6"/>
        <end position="25"/>
    </location>
</feature>